<dbReference type="InterPro" id="IPR036390">
    <property type="entry name" value="WH_DNA-bd_sf"/>
</dbReference>
<dbReference type="Proteomes" id="UP000252582">
    <property type="component" value="Unassembled WGS sequence"/>
</dbReference>
<dbReference type="InterPro" id="IPR008920">
    <property type="entry name" value="TF_FadR/GntR_C"/>
</dbReference>
<dbReference type="InterPro" id="IPR036388">
    <property type="entry name" value="WH-like_DNA-bd_sf"/>
</dbReference>
<proteinExistence type="predicted"/>
<name>A0A6I7HMT2_9HYPH</name>
<evidence type="ECO:0000259" key="4">
    <source>
        <dbReference type="PROSITE" id="PS50949"/>
    </source>
</evidence>
<keyword evidence="6" id="KW-1185">Reference proteome</keyword>
<dbReference type="SMART" id="SM00345">
    <property type="entry name" value="HTH_GNTR"/>
    <property type="match status" value="1"/>
</dbReference>
<dbReference type="PROSITE" id="PS50949">
    <property type="entry name" value="HTH_GNTR"/>
    <property type="match status" value="1"/>
</dbReference>
<keyword evidence="2" id="KW-0238">DNA-binding</keyword>
<evidence type="ECO:0000256" key="3">
    <source>
        <dbReference type="ARBA" id="ARBA00023163"/>
    </source>
</evidence>
<dbReference type="RefSeq" id="WP_308218665.1">
    <property type="nucleotide sequence ID" value="NZ_QPIX01000006.1"/>
</dbReference>
<keyword evidence="1" id="KW-0805">Transcription regulation</keyword>
<dbReference type="SUPFAM" id="SSF46785">
    <property type="entry name" value="Winged helix' DNA-binding domain"/>
    <property type="match status" value="1"/>
</dbReference>
<dbReference type="CDD" id="cd07377">
    <property type="entry name" value="WHTH_GntR"/>
    <property type="match status" value="1"/>
</dbReference>
<reference evidence="5 6" key="1">
    <citation type="submission" date="2018-07" db="EMBL/GenBank/DDBJ databases">
        <title>Genomic Encyclopedia of Type Strains, Phase IV (KMG-IV): sequencing the most valuable type-strain genomes for metagenomic binning, comparative biology and taxonomic classification.</title>
        <authorList>
            <person name="Goeker M."/>
        </authorList>
    </citation>
    <scope>NUCLEOTIDE SEQUENCE [LARGE SCALE GENOMIC DNA]</scope>
    <source>
        <strain evidence="5 6">DSM 25528</strain>
    </source>
</reference>
<dbReference type="EMBL" id="QPIX01000006">
    <property type="protein sequence ID" value="RCW24101.1"/>
    <property type="molecule type" value="Genomic_DNA"/>
</dbReference>
<dbReference type="Pfam" id="PF07729">
    <property type="entry name" value="FCD"/>
    <property type="match status" value="1"/>
</dbReference>
<dbReference type="PANTHER" id="PTHR43537:SF5">
    <property type="entry name" value="UXU OPERON TRANSCRIPTIONAL REGULATOR"/>
    <property type="match status" value="1"/>
</dbReference>
<dbReference type="SMART" id="SM00895">
    <property type="entry name" value="FCD"/>
    <property type="match status" value="1"/>
</dbReference>
<organism evidence="5 6">
    <name type="scientific">Ciceribacter lividus</name>
    <dbReference type="NCBI Taxonomy" id="1197950"/>
    <lineage>
        <taxon>Bacteria</taxon>
        <taxon>Pseudomonadati</taxon>
        <taxon>Pseudomonadota</taxon>
        <taxon>Alphaproteobacteria</taxon>
        <taxon>Hyphomicrobiales</taxon>
        <taxon>Rhizobiaceae</taxon>
        <taxon>Ciceribacter</taxon>
    </lineage>
</organism>
<dbReference type="Gene3D" id="1.20.120.530">
    <property type="entry name" value="GntR ligand-binding domain-like"/>
    <property type="match status" value="1"/>
</dbReference>
<sequence>MIADARQASRTRKGTGTLVSQLVDKLRKSILAGDFQPGDRLPSEAQMTIDHDVSRTVIREAIAVLRSEGLVEPRQGAGVFVLDPPAPVNLPFQDVDSTRISSVIELLELRTAVEIEAAALAALRRSPQQEEAILARQRDLLVLIEAGKATADADFALHLAIAEATNNPRFPEFLQMIGKGGIPRAALQDGQDTSLQHEYISQIHREHAQIVEAISNGDEAGARAAMKLHLRGSLSRYRAIHQRTLSKL</sequence>
<dbReference type="AlphaFoldDB" id="A0A6I7HMT2"/>
<gene>
    <name evidence="5" type="ORF">DFR48_106223</name>
</gene>
<dbReference type="GO" id="GO:0003700">
    <property type="term" value="F:DNA-binding transcription factor activity"/>
    <property type="evidence" value="ECO:0007669"/>
    <property type="project" value="InterPro"/>
</dbReference>
<protein>
    <submittedName>
        <fullName evidence="5">GntR family transcriptional regulator</fullName>
    </submittedName>
</protein>
<dbReference type="InterPro" id="IPR011711">
    <property type="entry name" value="GntR_C"/>
</dbReference>
<dbReference type="InterPro" id="IPR000524">
    <property type="entry name" value="Tscrpt_reg_HTH_GntR"/>
</dbReference>
<accession>A0A6I7HMT2</accession>
<evidence type="ECO:0000313" key="6">
    <source>
        <dbReference type="Proteomes" id="UP000252582"/>
    </source>
</evidence>
<evidence type="ECO:0000256" key="2">
    <source>
        <dbReference type="ARBA" id="ARBA00023125"/>
    </source>
</evidence>
<dbReference type="Pfam" id="PF00392">
    <property type="entry name" value="GntR"/>
    <property type="match status" value="1"/>
</dbReference>
<comment type="caution">
    <text evidence="5">The sequence shown here is derived from an EMBL/GenBank/DDBJ whole genome shotgun (WGS) entry which is preliminary data.</text>
</comment>
<evidence type="ECO:0000256" key="1">
    <source>
        <dbReference type="ARBA" id="ARBA00023015"/>
    </source>
</evidence>
<keyword evidence="3" id="KW-0804">Transcription</keyword>
<dbReference type="PRINTS" id="PR00035">
    <property type="entry name" value="HTHGNTR"/>
</dbReference>
<evidence type="ECO:0000313" key="5">
    <source>
        <dbReference type="EMBL" id="RCW24101.1"/>
    </source>
</evidence>
<feature type="domain" description="HTH gntR-type" evidence="4">
    <location>
        <begin position="16"/>
        <end position="84"/>
    </location>
</feature>
<dbReference type="Gene3D" id="1.10.10.10">
    <property type="entry name" value="Winged helix-like DNA-binding domain superfamily/Winged helix DNA-binding domain"/>
    <property type="match status" value="1"/>
</dbReference>
<dbReference type="PANTHER" id="PTHR43537">
    <property type="entry name" value="TRANSCRIPTIONAL REGULATOR, GNTR FAMILY"/>
    <property type="match status" value="1"/>
</dbReference>
<dbReference type="SUPFAM" id="SSF48008">
    <property type="entry name" value="GntR ligand-binding domain-like"/>
    <property type="match status" value="1"/>
</dbReference>
<dbReference type="GO" id="GO:0003677">
    <property type="term" value="F:DNA binding"/>
    <property type="evidence" value="ECO:0007669"/>
    <property type="project" value="UniProtKB-KW"/>
</dbReference>